<feature type="region of interest" description="Disordered" evidence="1">
    <location>
        <begin position="85"/>
        <end position="213"/>
    </location>
</feature>
<feature type="region of interest" description="Disordered" evidence="1">
    <location>
        <begin position="482"/>
        <end position="538"/>
    </location>
</feature>
<feature type="region of interest" description="Disordered" evidence="1">
    <location>
        <begin position="592"/>
        <end position="650"/>
    </location>
</feature>
<feature type="compositionally biased region" description="Polar residues" evidence="1">
    <location>
        <begin position="15"/>
        <end position="33"/>
    </location>
</feature>
<dbReference type="EMBL" id="JABXXO010000013">
    <property type="protein sequence ID" value="KAF7761641.1"/>
    <property type="molecule type" value="Genomic_DNA"/>
</dbReference>
<dbReference type="InterPro" id="IPR058934">
    <property type="entry name" value="YMC020W-like"/>
</dbReference>
<feature type="region of interest" description="Disordered" evidence="1">
    <location>
        <begin position="268"/>
        <end position="301"/>
    </location>
</feature>
<feature type="compositionally biased region" description="Polar residues" evidence="1">
    <location>
        <begin position="492"/>
        <end position="508"/>
    </location>
</feature>
<feature type="region of interest" description="Disordered" evidence="1">
    <location>
        <begin position="356"/>
        <end position="380"/>
    </location>
</feature>
<feature type="compositionally biased region" description="Polar residues" evidence="1">
    <location>
        <begin position="520"/>
        <end position="533"/>
    </location>
</feature>
<feature type="region of interest" description="Disordered" evidence="1">
    <location>
        <begin position="442"/>
        <end position="470"/>
    </location>
</feature>
<feature type="compositionally biased region" description="Pro residues" evidence="1">
    <location>
        <begin position="148"/>
        <end position="157"/>
    </location>
</feature>
<dbReference type="Proteomes" id="UP000629468">
    <property type="component" value="Unassembled WGS sequence"/>
</dbReference>
<feature type="compositionally biased region" description="Polar residues" evidence="1">
    <location>
        <begin position="362"/>
        <end position="380"/>
    </location>
</feature>
<feature type="compositionally biased region" description="Polar residues" evidence="1">
    <location>
        <begin position="274"/>
        <end position="283"/>
    </location>
</feature>
<evidence type="ECO:0000259" key="2">
    <source>
        <dbReference type="Pfam" id="PF26147"/>
    </source>
</evidence>
<protein>
    <recommendedName>
        <fullName evidence="2">YMC020W-like alpha/beta hydrolase domain-containing protein</fullName>
    </recommendedName>
</protein>
<feature type="domain" description="YMC020W-like alpha/beta hydrolase" evidence="2">
    <location>
        <begin position="1060"/>
        <end position="1399"/>
    </location>
</feature>
<feature type="region of interest" description="Disordered" evidence="1">
    <location>
        <begin position="1"/>
        <end position="39"/>
    </location>
</feature>
<feature type="compositionally biased region" description="Polar residues" evidence="1">
    <location>
        <begin position="404"/>
        <end position="413"/>
    </location>
</feature>
<evidence type="ECO:0000256" key="1">
    <source>
        <dbReference type="SAM" id="MobiDB-lite"/>
    </source>
</evidence>
<feature type="compositionally biased region" description="Low complexity" evidence="1">
    <location>
        <begin position="442"/>
        <end position="451"/>
    </location>
</feature>
<feature type="compositionally biased region" description="Polar residues" evidence="1">
    <location>
        <begin position="159"/>
        <end position="180"/>
    </location>
</feature>
<reference evidence="3 4" key="1">
    <citation type="journal article" name="Sci. Rep.">
        <title>Telomere-to-telomere assembled and centromere annotated genomes of the two main subspecies of the button mushroom Agaricus bisporus reveal especially polymorphic chromosome ends.</title>
        <authorList>
            <person name="Sonnenberg A.S.M."/>
            <person name="Sedaghat-Telgerd N."/>
            <person name="Lavrijssen B."/>
            <person name="Ohm R.A."/>
            <person name="Hendrickx P.M."/>
            <person name="Scholtmeijer K."/>
            <person name="Baars J.J.P."/>
            <person name="van Peer A."/>
        </authorList>
    </citation>
    <scope>NUCLEOTIDE SEQUENCE [LARGE SCALE GENOMIC DNA]</scope>
    <source>
        <strain evidence="3 4">H119_p4</strain>
    </source>
</reference>
<dbReference type="PANTHER" id="PTHR47349:SF1">
    <property type="entry name" value="AER328WP"/>
    <property type="match status" value="1"/>
</dbReference>
<organism evidence="3 4">
    <name type="scientific">Agaricus bisporus var. burnettii</name>
    <dbReference type="NCBI Taxonomy" id="192524"/>
    <lineage>
        <taxon>Eukaryota</taxon>
        <taxon>Fungi</taxon>
        <taxon>Dikarya</taxon>
        <taxon>Basidiomycota</taxon>
        <taxon>Agaricomycotina</taxon>
        <taxon>Agaricomycetes</taxon>
        <taxon>Agaricomycetidae</taxon>
        <taxon>Agaricales</taxon>
        <taxon>Agaricineae</taxon>
        <taxon>Agaricaceae</taxon>
        <taxon>Agaricus</taxon>
    </lineage>
</organism>
<dbReference type="Pfam" id="PF26147">
    <property type="entry name" value="AB_HYDROLASE_YMC0-YMC35"/>
    <property type="match status" value="1"/>
</dbReference>
<comment type="caution">
    <text evidence="3">The sequence shown here is derived from an EMBL/GenBank/DDBJ whole genome shotgun (WGS) entry which is preliminary data.</text>
</comment>
<feature type="region of interest" description="Disordered" evidence="1">
    <location>
        <begin position="784"/>
        <end position="909"/>
    </location>
</feature>
<feature type="compositionally biased region" description="Polar residues" evidence="1">
    <location>
        <begin position="456"/>
        <end position="470"/>
    </location>
</feature>
<name>A0A8H7C3D9_AGABI</name>
<feature type="compositionally biased region" description="Basic and acidic residues" evidence="1">
    <location>
        <begin position="509"/>
        <end position="518"/>
    </location>
</feature>
<evidence type="ECO:0000313" key="4">
    <source>
        <dbReference type="Proteomes" id="UP000629468"/>
    </source>
</evidence>
<feature type="region of interest" description="Disordered" evidence="1">
    <location>
        <begin position="970"/>
        <end position="989"/>
    </location>
</feature>
<accession>A0A8H7C3D9</accession>
<dbReference type="PANTHER" id="PTHR47349">
    <property type="entry name" value="CHROMOSOME 8, WHOLE GENOME SHOTGUN SEQUENCE"/>
    <property type="match status" value="1"/>
</dbReference>
<feature type="region of interest" description="Disordered" evidence="1">
    <location>
        <begin position="403"/>
        <end position="424"/>
    </location>
</feature>
<sequence length="1454" mass="156385">MPSGRRSARPAHSLLQPSHSKKLSQSSKNSAPPSVSFIFAEPEQGAPLNSASQVIASAHPDTYSISSTDSASIYSRKIISKPSISSLRAFGSPVQESDESREPLLPEPPTPPEEDRSSLQRETDGTTVVKPSHSASDLNATPTDDPVSPLPSSPHPPLQSRNTSWFGNFGRTRSVTSPSKLNVVHTPLPTQNVTPPGVTAEVYENRSSASLPTRINISATDKNEESPPPQSASSSSLPNALEQLTVPPISTASCDIFKELDDTVLQLSPHLDSPSPTILPNSALSRRLEEPPEESSSLHNEVPVVDVSPTLPPISTQGRFTIAIPFFGRAKVPLAAVLDKAGKDNEVDGYSVAQTADPMDIDSSNPSVTIGSLSDSPQDSLQNAIVHPSELPSISDARMDISHECSSPQSSASHADPEPEVMQPQAPNKSWLTYIGWSSGTVPPNPVSSSPPQDPMSVSPSPGSPLKQSDSLVVAVPPLSITRTVTSEHRGSSSSPTPSKGFPNSQNVQDRHANEIKEGTISQGEITSGNDISKGTEPERVAPSLELPEDHLKGVPSSADQTIQAVSPKTAPFVTSWFSPWSWYSHPMTQGAVAHPDDEDSQHVNKESLDCSVPAGTSAARESDGTGMGTISGNHAGVEGDESKDLSLGNCASPLEQDLETSKAAKEGAGNQSLNTEPEVISPSGVVSNPIEQSITAYRSGWASFFSSRKLVVKRIGHAGSAASGYLDGVERDENGMEIMEVDFDGDAKSADVVTDSDRDPNREVDMVGAVQTKGARCESKLENAVVSRSPTTLDNTKRDRDAESSHQSQSTAPPSIILDGTRQPNVQLNVESDPAASKKQNIKSSSGPTTLVPSPSISSGQGFADPPAPSVPATTAGGVRGLKRTASPVPSSSSPKKTHPPPNLVLPTWEDTFHVPPRSMIPPSSEIKRQGHERSGGNLLGRAMGFVSGVLFSKDNTATGMDSSYKGKLSSDISDEHHAHTSAYEEEQQGKYQDFGKQLPRAWELVGSHQDNLKASRTPPSETPTQVARQAVGRFLTYGQDVNRDGTFSPGEQKRINDTLRGCRRVVVIGIHGWFPGAVVRTVLGEPTGTSDKFVNMMVQALENFQRDYEVSLESITRIPLEGEGTIERRVEKLYSNMTANQDWINDLHAADAIFVATHSQGSVVSTHLLNRLIRDGHICTSIDGLGPETLVSKPQRVCCLSLCGIHLGPLRYLSSSTFFQPYIQYFESVAARELFEFQNTESAASKSYVNALRHILNNGVKMVYVASLNDQVVPIYSGLFTAVSHPLILRALYIDGAAYHSSDFLSNLLVLLLRILNSGISDSGLLAHLSEATAGSLNGVGHSTAYEEIATYSLAVKYLFLTDDGHADQPEVNLEPFNASHEQNDYEIPWALRDIIANEHVRHFFTREIGDLRDAFRDWHPKTTILRDLKRKLQPIQRLPSTFPSRGLVGKL</sequence>
<feature type="compositionally biased region" description="Basic and acidic residues" evidence="1">
    <location>
        <begin position="796"/>
        <end position="805"/>
    </location>
</feature>
<evidence type="ECO:0000313" key="3">
    <source>
        <dbReference type="EMBL" id="KAF7761641.1"/>
    </source>
</evidence>
<proteinExistence type="predicted"/>
<feature type="compositionally biased region" description="Basic and acidic residues" evidence="1">
    <location>
        <begin position="113"/>
        <end position="124"/>
    </location>
</feature>
<gene>
    <name evidence="3" type="ORF">Agabi119p4_9633</name>
</gene>
<dbReference type="InterPro" id="IPR058933">
    <property type="entry name" value="YMC020W-like_ab_hydrolase"/>
</dbReference>
<feature type="compositionally biased region" description="Polar residues" evidence="1">
    <location>
        <begin position="839"/>
        <end position="862"/>
    </location>
</feature>